<gene>
    <name evidence="2" type="ORF">G2W53_021092</name>
</gene>
<proteinExistence type="predicted"/>
<sequence>MLAIDLTGCRLAALHNSLPCPKPLCEHTIIHSNLVDSHWISADSSSSYPTHQLSSFSRTRHQTWVARFPHIDPAIPRVPAAYATPDPIPVQASPLSAQIRDEGEAARTYRIWEKSPAEREAPPYLCQNSKRGTKETTRFRYDPKDEAISRLNRIQTGGDLGLDGSA</sequence>
<dbReference type="AlphaFoldDB" id="A0A834WJ98"/>
<dbReference type="Proteomes" id="UP000634136">
    <property type="component" value="Unassembled WGS sequence"/>
</dbReference>
<evidence type="ECO:0000313" key="3">
    <source>
        <dbReference type="Proteomes" id="UP000634136"/>
    </source>
</evidence>
<evidence type="ECO:0000313" key="2">
    <source>
        <dbReference type="EMBL" id="KAF7822948.1"/>
    </source>
</evidence>
<keyword evidence="3" id="KW-1185">Reference proteome</keyword>
<dbReference type="EMBL" id="JAAIUW010000007">
    <property type="protein sequence ID" value="KAF7822948.1"/>
    <property type="molecule type" value="Genomic_DNA"/>
</dbReference>
<accession>A0A834WJ98</accession>
<name>A0A834WJ98_9FABA</name>
<organism evidence="2 3">
    <name type="scientific">Senna tora</name>
    <dbReference type="NCBI Taxonomy" id="362788"/>
    <lineage>
        <taxon>Eukaryota</taxon>
        <taxon>Viridiplantae</taxon>
        <taxon>Streptophyta</taxon>
        <taxon>Embryophyta</taxon>
        <taxon>Tracheophyta</taxon>
        <taxon>Spermatophyta</taxon>
        <taxon>Magnoliopsida</taxon>
        <taxon>eudicotyledons</taxon>
        <taxon>Gunneridae</taxon>
        <taxon>Pentapetalae</taxon>
        <taxon>rosids</taxon>
        <taxon>fabids</taxon>
        <taxon>Fabales</taxon>
        <taxon>Fabaceae</taxon>
        <taxon>Caesalpinioideae</taxon>
        <taxon>Cassia clade</taxon>
        <taxon>Senna</taxon>
    </lineage>
</organism>
<feature type="region of interest" description="Disordered" evidence="1">
    <location>
        <begin position="120"/>
        <end position="139"/>
    </location>
</feature>
<comment type="caution">
    <text evidence="2">The sequence shown here is derived from an EMBL/GenBank/DDBJ whole genome shotgun (WGS) entry which is preliminary data.</text>
</comment>
<reference evidence="2" key="1">
    <citation type="submission" date="2020-09" db="EMBL/GenBank/DDBJ databases">
        <title>Genome-Enabled Discovery of Anthraquinone Biosynthesis in Senna tora.</title>
        <authorList>
            <person name="Kang S.-H."/>
            <person name="Pandey R.P."/>
            <person name="Lee C.-M."/>
            <person name="Sim J.-S."/>
            <person name="Jeong J.-T."/>
            <person name="Choi B.-S."/>
            <person name="Jung M."/>
            <person name="Ginzburg D."/>
            <person name="Zhao K."/>
            <person name="Won S.Y."/>
            <person name="Oh T.-J."/>
            <person name="Yu Y."/>
            <person name="Kim N.-H."/>
            <person name="Lee O.R."/>
            <person name="Lee T.-H."/>
            <person name="Bashyal P."/>
            <person name="Kim T.-S."/>
            <person name="Lee W.-H."/>
            <person name="Kawkins C."/>
            <person name="Kim C.-K."/>
            <person name="Kim J.S."/>
            <person name="Ahn B.O."/>
            <person name="Rhee S.Y."/>
            <person name="Sohng J.K."/>
        </authorList>
    </citation>
    <scope>NUCLEOTIDE SEQUENCE</scope>
    <source>
        <tissue evidence="2">Leaf</tissue>
    </source>
</reference>
<protein>
    <submittedName>
        <fullName evidence="2">Uncharacterized protein</fullName>
    </submittedName>
</protein>
<evidence type="ECO:0000256" key="1">
    <source>
        <dbReference type="SAM" id="MobiDB-lite"/>
    </source>
</evidence>